<evidence type="ECO:0000313" key="2">
    <source>
        <dbReference type="Proteomes" id="UP001054821"/>
    </source>
</evidence>
<name>A0AAD4ZLZ5_PRUDU</name>
<proteinExistence type="predicted"/>
<accession>A0AAD4ZLZ5</accession>
<reference evidence="1 2" key="1">
    <citation type="journal article" date="2022" name="G3 (Bethesda)">
        <title>Whole-genome sequence and methylome profiling of the almond [Prunus dulcis (Mill.) D.A. Webb] cultivar 'Nonpareil'.</title>
        <authorList>
            <person name="D'Amico-Willman K.M."/>
            <person name="Ouma W.Z."/>
            <person name="Meulia T."/>
            <person name="Sideli G.M."/>
            <person name="Gradziel T.M."/>
            <person name="Fresnedo-Ramirez J."/>
        </authorList>
    </citation>
    <scope>NUCLEOTIDE SEQUENCE [LARGE SCALE GENOMIC DNA]</scope>
    <source>
        <strain evidence="1">Clone GOH B32 T37-40</strain>
    </source>
</reference>
<dbReference type="Proteomes" id="UP001054821">
    <property type="component" value="Chromosome 1"/>
</dbReference>
<gene>
    <name evidence="1" type="ORF">L3X38_003376</name>
</gene>
<evidence type="ECO:0000313" key="1">
    <source>
        <dbReference type="EMBL" id="KAI5350485.1"/>
    </source>
</evidence>
<comment type="caution">
    <text evidence="1">The sequence shown here is derived from an EMBL/GenBank/DDBJ whole genome shotgun (WGS) entry which is preliminary data.</text>
</comment>
<sequence>MLRQWPPNANTCCHIQKRWFCLGLFRLPKGFKERRNWGLDLGREENREEEEELGVEGKAVDSVTFGELGFGVGFGCVDPSSRIGDLGRGWAISPPTGTRMGIPQKLFTGDGGVDGKRGRGWYCHIRPVVIPTLALSQGHVPPLFSLVT</sequence>
<dbReference type="EMBL" id="JAJFAZ020000001">
    <property type="protein sequence ID" value="KAI5350485.1"/>
    <property type="molecule type" value="Genomic_DNA"/>
</dbReference>
<organism evidence="1 2">
    <name type="scientific">Prunus dulcis</name>
    <name type="common">Almond</name>
    <name type="synonym">Amygdalus dulcis</name>
    <dbReference type="NCBI Taxonomy" id="3755"/>
    <lineage>
        <taxon>Eukaryota</taxon>
        <taxon>Viridiplantae</taxon>
        <taxon>Streptophyta</taxon>
        <taxon>Embryophyta</taxon>
        <taxon>Tracheophyta</taxon>
        <taxon>Spermatophyta</taxon>
        <taxon>Magnoliopsida</taxon>
        <taxon>eudicotyledons</taxon>
        <taxon>Gunneridae</taxon>
        <taxon>Pentapetalae</taxon>
        <taxon>rosids</taxon>
        <taxon>fabids</taxon>
        <taxon>Rosales</taxon>
        <taxon>Rosaceae</taxon>
        <taxon>Amygdaloideae</taxon>
        <taxon>Amygdaleae</taxon>
        <taxon>Prunus</taxon>
    </lineage>
</organism>
<dbReference type="AlphaFoldDB" id="A0AAD4ZLZ5"/>
<keyword evidence="2" id="KW-1185">Reference proteome</keyword>
<protein>
    <submittedName>
        <fullName evidence="1">Uncharacterized protein</fullName>
    </submittedName>
</protein>